<dbReference type="Pfam" id="PF00096">
    <property type="entry name" value="zf-C2H2"/>
    <property type="match status" value="2"/>
</dbReference>
<dbReference type="SUPFAM" id="SSF57667">
    <property type="entry name" value="beta-beta-alpha zinc fingers"/>
    <property type="match status" value="2"/>
</dbReference>
<keyword evidence="4 14" id="KW-0812">Transmembrane</keyword>
<accession>A0A182MIL8</accession>
<evidence type="ECO:0000313" key="17">
    <source>
        <dbReference type="Proteomes" id="UP000075883"/>
    </source>
</evidence>
<comment type="subcellular location">
    <subcellularLocation>
        <location evidence="2">Membrane</location>
        <topology evidence="2">Multi-pass membrane protein</topology>
    </subcellularLocation>
    <subcellularLocation>
        <location evidence="1">Nucleus</location>
    </subcellularLocation>
</comment>
<dbReference type="AlphaFoldDB" id="A0A182MIL8"/>
<evidence type="ECO:0000256" key="1">
    <source>
        <dbReference type="ARBA" id="ARBA00004123"/>
    </source>
</evidence>
<keyword evidence="9" id="KW-0130">Cell adhesion</keyword>
<evidence type="ECO:0000256" key="6">
    <source>
        <dbReference type="ARBA" id="ARBA00022737"/>
    </source>
</evidence>
<evidence type="ECO:0000256" key="8">
    <source>
        <dbReference type="ARBA" id="ARBA00022833"/>
    </source>
</evidence>
<dbReference type="GO" id="GO:0008270">
    <property type="term" value="F:zinc ion binding"/>
    <property type="evidence" value="ECO:0007669"/>
    <property type="project" value="UniProtKB-KW"/>
</dbReference>
<evidence type="ECO:0000256" key="4">
    <source>
        <dbReference type="ARBA" id="ARBA00022692"/>
    </source>
</evidence>
<evidence type="ECO:0000256" key="7">
    <source>
        <dbReference type="ARBA" id="ARBA00022771"/>
    </source>
</evidence>
<dbReference type="FunFam" id="3.30.160.60:FF:000065">
    <property type="entry name" value="B-cell CLL/lymphoma 6, member B"/>
    <property type="match status" value="1"/>
</dbReference>
<protein>
    <recommendedName>
        <fullName evidence="15">C2H2-type domain-containing protein</fullName>
    </recommendedName>
</protein>
<keyword evidence="12" id="KW-0539">Nucleus</keyword>
<feature type="domain" description="C2H2-type" evidence="15">
    <location>
        <begin position="378"/>
        <end position="406"/>
    </location>
</feature>
<keyword evidence="17" id="KW-1185">Reference proteome</keyword>
<feature type="domain" description="C2H2-type" evidence="15">
    <location>
        <begin position="322"/>
        <end position="349"/>
    </location>
</feature>
<keyword evidence="11 14" id="KW-0472">Membrane</keyword>
<reference evidence="17" key="1">
    <citation type="submission" date="2013-09" db="EMBL/GenBank/DDBJ databases">
        <title>The Genome Sequence of Anopheles culicifacies species A.</title>
        <authorList>
            <consortium name="The Broad Institute Genomics Platform"/>
            <person name="Neafsey D.E."/>
            <person name="Besansky N."/>
            <person name="Howell P."/>
            <person name="Walton C."/>
            <person name="Young S.K."/>
            <person name="Zeng Q."/>
            <person name="Gargeya S."/>
            <person name="Fitzgerald M."/>
            <person name="Haas B."/>
            <person name="Abouelleil A."/>
            <person name="Allen A.W."/>
            <person name="Alvarado L."/>
            <person name="Arachchi H.M."/>
            <person name="Berlin A.M."/>
            <person name="Chapman S.B."/>
            <person name="Gainer-Dewar J."/>
            <person name="Goldberg J."/>
            <person name="Griggs A."/>
            <person name="Gujja S."/>
            <person name="Hansen M."/>
            <person name="Howarth C."/>
            <person name="Imamovic A."/>
            <person name="Ireland A."/>
            <person name="Larimer J."/>
            <person name="McCowan C."/>
            <person name="Murphy C."/>
            <person name="Pearson M."/>
            <person name="Poon T.W."/>
            <person name="Priest M."/>
            <person name="Roberts A."/>
            <person name="Saif S."/>
            <person name="Shea T."/>
            <person name="Sisk P."/>
            <person name="Sykes S."/>
            <person name="Wortman J."/>
            <person name="Nusbaum C."/>
            <person name="Birren B."/>
        </authorList>
    </citation>
    <scope>NUCLEOTIDE SEQUENCE [LARGE SCALE GENOMIC DNA]</scope>
    <source>
        <strain evidence="17">A-37</strain>
    </source>
</reference>
<dbReference type="PROSITE" id="PS00028">
    <property type="entry name" value="ZINC_FINGER_C2H2_1"/>
    <property type="match status" value="3"/>
</dbReference>
<dbReference type="Proteomes" id="UP000075883">
    <property type="component" value="Unassembled WGS sequence"/>
</dbReference>
<proteinExistence type="inferred from homology"/>
<dbReference type="EnsemblMetazoa" id="ACUA019167-RA">
    <property type="protein sequence ID" value="ACUA019167-PA"/>
    <property type="gene ID" value="ACUA019167"/>
</dbReference>
<organism evidence="16 17">
    <name type="scientific">Anopheles culicifacies</name>
    <dbReference type="NCBI Taxonomy" id="139723"/>
    <lineage>
        <taxon>Eukaryota</taxon>
        <taxon>Metazoa</taxon>
        <taxon>Ecdysozoa</taxon>
        <taxon>Arthropoda</taxon>
        <taxon>Hexapoda</taxon>
        <taxon>Insecta</taxon>
        <taxon>Pterygota</taxon>
        <taxon>Neoptera</taxon>
        <taxon>Endopterygota</taxon>
        <taxon>Diptera</taxon>
        <taxon>Nematocera</taxon>
        <taxon>Culicoidea</taxon>
        <taxon>Culicidae</taxon>
        <taxon>Anophelinae</taxon>
        <taxon>Anopheles</taxon>
        <taxon>culicifacies species complex</taxon>
    </lineage>
</organism>
<dbReference type="InterPro" id="IPR050888">
    <property type="entry name" value="ZnF_C2H2-type_TF"/>
</dbReference>
<dbReference type="GO" id="GO:0016020">
    <property type="term" value="C:membrane"/>
    <property type="evidence" value="ECO:0007669"/>
    <property type="project" value="UniProtKB-SubCell"/>
</dbReference>
<dbReference type="InterPro" id="IPR013087">
    <property type="entry name" value="Znf_C2H2_type"/>
</dbReference>
<dbReference type="PROSITE" id="PS50157">
    <property type="entry name" value="ZINC_FINGER_C2H2_2"/>
    <property type="match status" value="3"/>
</dbReference>
<evidence type="ECO:0000256" key="5">
    <source>
        <dbReference type="ARBA" id="ARBA00022723"/>
    </source>
</evidence>
<name>A0A182MIL8_9DIPT</name>
<keyword evidence="5" id="KW-0479">Metal-binding</keyword>
<dbReference type="GO" id="GO:0005634">
    <property type="term" value="C:nucleus"/>
    <property type="evidence" value="ECO:0007669"/>
    <property type="project" value="UniProtKB-SubCell"/>
</dbReference>
<keyword evidence="7 13" id="KW-0863">Zinc-finger</keyword>
<dbReference type="GO" id="GO:0042246">
    <property type="term" value="P:tissue regeneration"/>
    <property type="evidence" value="ECO:0007669"/>
    <property type="project" value="InterPro"/>
</dbReference>
<dbReference type="Gene3D" id="3.30.160.60">
    <property type="entry name" value="Classic Zinc Finger"/>
    <property type="match status" value="4"/>
</dbReference>
<keyword evidence="10 14" id="KW-1133">Transmembrane helix</keyword>
<evidence type="ECO:0000256" key="3">
    <source>
        <dbReference type="ARBA" id="ARBA00008141"/>
    </source>
</evidence>
<dbReference type="InterPro" id="IPR007007">
    <property type="entry name" value="Ninjurin"/>
</dbReference>
<evidence type="ECO:0000256" key="12">
    <source>
        <dbReference type="ARBA" id="ARBA00023242"/>
    </source>
</evidence>
<comment type="similarity">
    <text evidence="3">Belongs to the ninjurin family.</text>
</comment>
<evidence type="ECO:0000256" key="11">
    <source>
        <dbReference type="ARBA" id="ARBA00023136"/>
    </source>
</evidence>
<evidence type="ECO:0000256" key="10">
    <source>
        <dbReference type="ARBA" id="ARBA00022989"/>
    </source>
</evidence>
<dbReference type="EMBL" id="AXCM01001479">
    <property type="status" value="NOT_ANNOTATED_CDS"/>
    <property type="molecule type" value="Genomic_DNA"/>
</dbReference>
<dbReference type="STRING" id="139723.A0A182MIL8"/>
<keyword evidence="6" id="KW-0677">Repeat</keyword>
<evidence type="ECO:0000256" key="9">
    <source>
        <dbReference type="ARBA" id="ARBA00022889"/>
    </source>
</evidence>
<evidence type="ECO:0000256" key="13">
    <source>
        <dbReference type="PROSITE-ProRule" id="PRU00042"/>
    </source>
</evidence>
<sequence>MNSSAEKEICGICGIPGHIIHRNLMLVKTKFSSTTVFQLLERFTERELSHQITNLEASGACNDCLAKLNDYDAAYTKALILQQEFTDLLQNGTLRIFDEVQEPDERNEEEDTQDHKDVEIKWVPHLEHPDEMEQHEAKIPAFSIAGLSTVRVSMKCNVCGERFNNIHDMKLHSHEEASEEEQLETRARREPSPTLVIETVKSEPSSAANSDYDPDDYLDYTISVLNAKDEEDEVSGEYYTTEDKAESENYESTRQRRARIAIPFECCLCEAKFDCKLSLRAHFKTDHPNNAEGNICRVCGISTRTRAALASHYGKHLRETQLICEVCNKRFTQKASLQRHKAIHTKEKTYQCDMCGKQYLHYSSFYMHQLAHKNVRTKKCTICGYTLRSNSHLKRHMRTKETLTRNDDTKRKSPQGNMFVQSMFDMTLITINFCQICYILKVGPGLGWLYYFLLGLFGASLMLLLLHGFMGLCGRLRCSKPLSTSCFNCLYNASMFMVVIVYLVNLIGNVLMLKEAENKCQIMLEHSKSINSLVQDTSYLASMKC</sequence>
<feature type="transmembrane region" description="Helical" evidence="14">
    <location>
        <begin position="447"/>
        <end position="470"/>
    </location>
</feature>
<feature type="transmembrane region" description="Helical" evidence="14">
    <location>
        <begin position="490"/>
        <end position="513"/>
    </location>
</feature>
<dbReference type="InterPro" id="IPR036236">
    <property type="entry name" value="Znf_C2H2_sf"/>
</dbReference>
<feature type="domain" description="C2H2-type" evidence="15">
    <location>
        <begin position="350"/>
        <end position="377"/>
    </location>
</feature>
<dbReference type="Pfam" id="PF04923">
    <property type="entry name" value="Ninjurin"/>
    <property type="match status" value="1"/>
</dbReference>
<evidence type="ECO:0000313" key="16">
    <source>
        <dbReference type="EnsemblMetazoa" id="ACUA019167-PA"/>
    </source>
</evidence>
<reference evidence="16" key="2">
    <citation type="submission" date="2020-05" db="UniProtKB">
        <authorList>
            <consortium name="EnsemblMetazoa"/>
        </authorList>
    </citation>
    <scope>IDENTIFICATION</scope>
    <source>
        <strain evidence="16">A-37</strain>
    </source>
</reference>
<evidence type="ECO:0000256" key="2">
    <source>
        <dbReference type="ARBA" id="ARBA00004141"/>
    </source>
</evidence>
<evidence type="ECO:0000259" key="15">
    <source>
        <dbReference type="PROSITE" id="PS50157"/>
    </source>
</evidence>
<feature type="transmembrane region" description="Helical" evidence="14">
    <location>
        <begin position="418"/>
        <end position="440"/>
    </location>
</feature>
<evidence type="ECO:0000256" key="14">
    <source>
        <dbReference type="SAM" id="Phobius"/>
    </source>
</evidence>
<dbReference type="SMART" id="SM00355">
    <property type="entry name" value="ZnF_C2H2"/>
    <property type="match status" value="6"/>
</dbReference>
<dbReference type="GO" id="GO:0007155">
    <property type="term" value="P:cell adhesion"/>
    <property type="evidence" value="ECO:0007669"/>
    <property type="project" value="UniProtKB-KW"/>
</dbReference>
<keyword evidence="8" id="KW-0862">Zinc</keyword>
<dbReference type="PANTHER" id="PTHR24406">
    <property type="entry name" value="TRANSCRIPTIONAL REPRESSOR CTCFL-RELATED"/>
    <property type="match status" value="1"/>
</dbReference>
<dbReference type="VEuPathDB" id="VectorBase:ACUA019167"/>